<dbReference type="HOGENOM" id="CLU_958576_0_0_11"/>
<name>W9DS81_9PSEU</name>
<feature type="compositionally biased region" description="Low complexity" evidence="1">
    <location>
        <begin position="168"/>
        <end position="181"/>
    </location>
</feature>
<organism evidence="3 4">
    <name type="scientific">Haloechinothrix halophila YIM 93223</name>
    <dbReference type="NCBI Taxonomy" id="592678"/>
    <lineage>
        <taxon>Bacteria</taxon>
        <taxon>Bacillati</taxon>
        <taxon>Actinomycetota</taxon>
        <taxon>Actinomycetes</taxon>
        <taxon>Pseudonocardiales</taxon>
        <taxon>Pseudonocardiaceae</taxon>
        <taxon>Haloechinothrix</taxon>
    </lineage>
</organism>
<feature type="region of interest" description="Disordered" evidence="1">
    <location>
        <begin position="151"/>
        <end position="181"/>
    </location>
</feature>
<evidence type="ECO:0000313" key="4">
    <source>
        <dbReference type="Proteomes" id="UP000054357"/>
    </source>
</evidence>
<keyword evidence="4" id="KW-1185">Reference proteome</keyword>
<keyword evidence="2" id="KW-0812">Transmembrane</keyword>
<protein>
    <submittedName>
        <fullName evidence="3">Uncharacterized protein</fullName>
    </submittedName>
</protein>
<evidence type="ECO:0000256" key="2">
    <source>
        <dbReference type="SAM" id="Phobius"/>
    </source>
</evidence>
<dbReference type="EMBL" id="AZAK01000001">
    <property type="protein sequence ID" value="ETA66321.1"/>
    <property type="molecule type" value="Genomic_DNA"/>
</dbReference>
<gene>
    <name evidence="3" type="ORF">AmyhaDRAFT_0075</name>
</gene>
<evidence type="ECO:0000256" key="1">
    <source>
        <dbReference type="SAM" id="MobiDB-lite"/>
    </source>
</evidence>
<comment type="caution">
    <text evidence="3">The sequence shown here is derived from an EMBL/GenBank/DDBJ whole genome shotgun (WGS) entry which is preliminary data.</text>
</comment>
<feature type="transmembrane region" description="Helical" evidence="2">
    <location>
        <begin position="79"/>
        <end position="102"/>
    </location>
</feature>
<feature type="region of interest" description="Disordered" evidence="1">
    <location>
        <begin position="1"/>
        <end position="23"/>
    </location>
</feature>
<feature type="compositionally biased region" description="Low complexity" evidence="1">
    <location>
        <begin position="151"/>
        <end position="161"/>
    </location>
</feature>
<sequence length="290" mass="30872">MVPGVGRQRRGGSTQTPKRIEDVFSERVLSDPNVDRDYLNALLRDPSLLRVDEPAESATGAEDADDAVRNEPESTAARVAKLTCLILAVGLLCGSLVTAVFLDRHRTAEHRAAPPERQITGIAALAGFAMTTPPPETTAPVTERAATIAADDTATDTAASAEVEPGDAATSTPLATSSPTTRVGTAEEIDAFIRDFYHRFTEGPDDAFALLGGSLLDGQPKILTDALRLVDAVSVHRVSMEPNGLVRAVVTVTRADSKRYRVTHLLRVEPGPPALITEARLLSAQHSPQQ</sequence>
<keyword evidence="2" id="KW-1133">Transmembrane helix</keyword>
<dbReference type="AlphaFoldDB" id="W9DS81"/>
<keyword evidence="2" id="KW-0472">Membrane</keyword>
<dbReference type="Proteomes" id="UP000054357">
    <property type="component" value="Unassembled WGS sequence"/>
</dbReference>
<dbReference type="PATRIC" id="fig|592678.3.peg.81"/>
<reference evidence="3 4" key="1">
    <citation type="submission" date="2013-08" db="EMBL/GenBank/DDBJ databases">
        <authorList>
            <consortium name="DOE Joint Genome Institute"/>
            <person name="Klenk H.-P."/>
            <person name="Huntemann M."/>
            <person name="Han J."/>
            <person name="Chen A."/>
            <person name="Kyrpides N."/>
            <person name="Mavromatis K."/>
            <person name="Markowitz V."/>
            <person name="Palaniappan K."/>
            <person name="Ivanova N."/>
            <person name="Schaumberg A."/>
            <person name="Pati A."/>
            <person name="Liolios K."/>
            <person name="Nordberg H.P."/>
            <person name="Cantor M.N."/>
            <person name="Hua S.X."/>
            <person name="Woyke T."/>
        </authorList>
    </citation>
    <scope>NUCLEOTIDE SEQUENCE [LARGE SCALE GENOMIC DNA]</scope>
    <source>
        <strain evidence="3 4">YIM 93223</strain>
    </source>
</reference>
<proteinExistence type="predicted"/>
<evidence type="ECO:0000313" key="3">
    <source>
        <dbReference type="EMBL" id="ETA66321.1"/>
    </source>
</evidence>
<accession>W9DS81</accession>